<name>E2Q8N0_STRCL</name>
<reference evidence="2 3" key="1">
    <citation type="journal article" date="2010" name="Genome Biol. Evol.">
        <title>The sequence of a 1.8-mb bacterial linear plasmid reveals a rich evolutionary reservoir of secondary metabolic pathways.</title>
        <authorList>
            <person name="Medema M.H."/>
            <person name="Trefzer A."/>
            <person name="Kovalchuk A."/>
            <person name="van den Berg M."/>
            <person name="Mueller U."/>
            <person name="Heijne W."/>
            <person name="Wu L."/>
            <person name="Alam M.T."/>
            <person name="Ronning C.M."/>
            <person name="Nierman W.C."/>
            <person name="Bovenberg R.A.L."/>
            <person name="Breitling R."/>
            <person name="Takano E."/>
        </authorList>
    </citation>
    <scope>NUCLEOTIDE SEQUENCE [LARGE SCALE GENOMIC DNA]</scope>
    <source>
        <strain evidence="3">ATCC 27064 / DSM 738 / JCM 4710 / NBRC 13307 / NCIMB 12785 / NRRL 3585 / VKM Ac-602</strain>
    </source>
</reference>
<dbReference type="AlphaFoldDB" id="E2Q8N0"/>
<accession>E2Q8N0</accession>
<gene>
    <name evidence="2" type="ORF">SCLAV_2445</name>
</gene>
<organism evidence="2 3">
    <name type="scientific">Streptomyces clavuligerus</name>
    <dbReference type="NCBI Taxonomy" id="1901"/>
    <lineage>
        <taxon>Bacteria</taxon>
        <taxon>Bacillati</taxon>
        <taxon>Actinomycetota</taxon>
        <taxon>Actinomycetes</taxon>
        <taxon>Kitasatosporales</taxon>
        <taxon>Streptomycetaceae</taxon>
        <taxon>Streptomyces</taxon>
    </lineage>
</organism>
<feature type="region of interest" description="Disordered" evidence="1">
    <location>
        <begin position="34"/>
        <end position="57"/>
    </location>
</feature>
<dbReference type="Proteomes" id="UP000002357">
    <property type="component" value="Chromosome"/>
</dbReference>
<sequence>MMCELFGIPAGDRDRFHAWSGAYGRYDDPRWHRRPNARSSVVSGSWSTAAGGSRART</sequence>
<evidence type="ECO:0000313" key="2">
    <source>
        <dbReference type="EMBL" id="EFG07518.1"/>
    </source>
</evidence>
<dbReference type="EMBL" id="CM000913">
    <property type="protein sequence ID" value="EFG07518.1"/>
    <property type="molecule type" value="Genomic_DNA"/>
</dbReference>
<evidence type="ECO:0000313" key="3">
    <source>
        <dbReference type="Proteomes" id="UP000002357"/>
    </source>
</evidence>
<proteinExistence type="predicted"/>
<evidence type="ECO:0000256" key="1">
    <source>
        <dbReference type="SAM" id="MobiDB-lite"/>
    </source>
</evidence>
<feature type="compositionally biased region" description="Polar residues" evidence="1">
    <location>
        <begin position="37"/>
        <end position="50"/>
    </location>
</feature>
<protein>
    <submittedName>
        <fullName evidence="2">Uncharacterized protein</fullName>
    </submittedName>
</protein>
<keyword evidence="3" id="KW-1185">Reference proteome</keyword>